<dbReference type="PANTHER" id="PTHR43798">
    <property type="entry name" value="MONOACYLGLYCEROL LIPASE"/>
    <property type="match status" value="1"/>
</dbReference>
<dbReference type="EMBL" id="PCPH01000002">
    <property type="protein sequence ID" value="PRB91166.1"/>
    <property type="molecule type" value="Genomic_DNA"/>
</dbReference>
<evidence type="ECO:0000313" key="6">
    <source>
        <dbReference type="Proteomes" id="UP000238534"/>
    </source>
</evidence>
<keyword evidence="5" id="KW-1185">Reference proteome</keyword>
<evidence type="ECO:0000259" key="2">
    <source>
        <dbReference type="Pfam" id="PF00561"/>
    </source>
</evidence>
<reference evidence="5 6" key="1">
    <citation type="submission" date="2017-09" db="EMBL/GenBank/DDBJ databases">
        <title>Genomic, metabolic, and phenotypic characteristics of bacterial isolates from the natural microbiome of the model nematode Caenorhabditis elegans.</title>
        <authorList>
            <person name="Zimmermann J."/>
            <person name="Obeng N."/>
            <person name="Yang W."/>
            <person name="Obeng O."/>
            <person name="Kissoyan K."/>
            <person name="Pees B."/>
            <person name="Dirksen P."/>
            <person name="Hoppner M."/>
            <person name="Franke A."/>
            <person name="Rosenstiel P."/>
            <person name="Leippe M."/>
            <person name="Dierking K."/>
            <person name="Kaleta C."/>
            <person name="Schulenburg H."/>
        </authorList>
    </citation>
    <scope>NUCLEOTIDE SEQUENCE [LARGE SCALE GENOMIC DNA]</scope>
    <source>
        <strain evidence="3 6">MYb25</strain>
        <strain evidence="4 5">MYb44</strain>
    </source>
</reference>
<dbReference type="Proteomes" id="UP000238534">
    <property type="component" value="Unassembled WGS sequence"/>
</dbReference>
<evidence type="ECO:0000313" key="3">
    <source>
        <dbReference type="EMBL" id="PRB85110.1"/>
    </source>
</evidence>
<protein>
    <submittedName>
        <fullName evidence="3">Alpha/beta hydrolase</fullName>
    </submittedName>
</protein>
<accession>A0A2S9CXD2</accession>
<dbReference type="InterPro" id="IPR000073">
    <property type="entry name" value="AB_hydrolase_1"/>
</dbReference>
<dbReference type="OrthoDB" id="9780932at2"/>
<dbReference type="GO" id="GO:0016020">
    <property type="term" value="C:membrane"/>
    <property type="evidence" value="ECO:0007669"/>
    <property type="project" value="TreeGrafter"/>
</dbReference>
<sequence>MQQKPEKHLSTRKRSKSLVSKTLLVFTFLILSIKMNAQSTITTSIMREEYIEVEKNVKLHITDLGNGPAVILIHGLPLNDAMFEYQYQELAEKGYRVIGITLRGFGKSSKPFGNYNYDVFADDIEEVIKKLNLQQVTLGGFSMGGAVAIHYVAKYGNKHVSKLALFGAAAPIWTQREDYPYGLRIEDLNGLIALSKTNRPLLLQNIGKIFGATETSISPELTNWLFAINMEASPYATTQGLIALRDTDLRNELSKIQIPTVIFHGVQDKIAEFALAEQMHKGIKNSRLVRFENSGHGLFIEELQKFNTELIAFLQQ</sequence>
<feature type="domain" description="AB hydrolase-1" evidence="2">
    <location>
        <begin position="68"/>
        <end position="302"/>
    </location>
</feature>
<name>A0A2S9CXD2_CHRCI</name>
<dbReference type="AlphaFoldDB" id="A0A2S9CXD2"/>
<dbReference type="EMBL" id="PCPP01000001">
    <property type="protein sequence ID" value="PRB85110.1"/>
    <property type="molecule type" value="Genomic_DNA"/>
</dbReference>
<dbReference type="Pfam" id="PF00561">
    <property type="entry name" value="Abhydrolase_1"/>
    <property type="match status" value="1"/>
</dbReference>
<dbReference type="Proteomes" id="UP000238325">
    <property type="component" value="Unassembled WGS sequence"/>
</dbReference>
<dbReference type="PANTHER" id="PTHR43798:SF31">
    <property type="entry name" value="AB HYDROLASE SUPERFAMILY PROTEIN YCLE"/>
    <property type="match status" value="1"/>
</dbReference>
<organism evidence="3 6">
    <name type="scientific">Chryseobacterium culicis</name>
    <dbReference type="NCBI Taxonomy" id="680127"/>
    <lineage>
        <taxon>Bacteria</taxon>
        <taxon>Pseudomonadati</taxon>
        <taxon>Bacteroidota</taxon>
        <taxon>Flavobacteriia</taxon>
        <taxon>Flavobacteriales</taxon>
        <taxon>Weeksellaceae</taxon>
        <taxon>Chryseobacterium group</taxon>
        <taxon>Chryseobacterium</taxon>
    </lineage>
</organism>
<dbReference type="RefSeq" id="WP_105682548.1">
    <property type="nucleotide sequence ID" value="NZ_JBBGZD010000001.1"/>
</dbReference>
<dbReference type="SUPFAM" id="SSF53474">
    <property type="entry name" value="alpha/beta-Hydrolases"/>
    <property type="match status" value="1"/>
</dbReference>
<comment type="caution">
    <text evidence="3">The sequence shown here is derived from an EMBL/GenBank/DDBJ whole genome shotgun (WGS) entry which is preliminary data.</text>
</comment>
<evidence type="ECO:0000313" key="5">
    <source>
        <dbReference type="Proteomes" id="UP000238325"/>
    </source>
</evidence>
<proteinExistence type="predicted"/>
<evidence type="ECO:0000256" key="1">
    <source>
        <dbReference type="ARBA" id="ARBA00022801"/>
    </source>
</evidence>
<dbReference type="GO" id="GO:0016787">
    <property type="term" value="F:hydrolase activity"/>
    <property type="evidence" value="ECO:0007669"/>
    <property type="project" value="UniProtKB-KW"/>
</dbReference>
<evidence type="ECO:0000313" key="4">
    <source>
        <dbReference type="EMBL" id="PRB91166.1"/>
    </source>
</evidence>
<keyword evidence="1 3" id="KW-0378">Hydrolase</keyword>
<gene>
    <name evidence="3" type="ORF">CQ022_02255</name>
    <name evidence="4" type="ORF">CQ033_10735</name>
</gene>
<dbReference type="InterPro" id="IPR029058">
    <property type="entry name" value="AB_hydrolase_fold"/>
</dbReference>
<dbReference type="Gene3D" id="3.40.50.1820">
    <property type="entry name" value="alpha/beta hydrolase"/>
    <property type="match status" value="1"/>
</dbReference>
<dbReference type="PRINTS" id="PR00111">
    <property type="entry name" value="ABHYDROLASE"/>
</dbReference>
<dbReference type="InterPro" id="IPR050266">
    <property type="entry name" value="AB_hydrolase_sf"/>
</dbReference>